<evidence type="ECO:0000256" key="2">
    <source>
        <dbReference type="ARBA" id="ARBA00022448"/>
    </source>
</evidence>
<keyword evidence="6" id="KW-0653">Protein transport</keyword>
<evidence type="ECO:0000259" key="9">
    <source>
        <dbReference type="Pfam" id="PF11356"/>
    </source>
</evidence>
<accession>A0A7X1GBM2</accession>
<keyword evidence="5" id="KW-0812">Transmembrane</keyword>
<keyword evidence="11" id="KW-1185">Reference proteome</keyword>
<keyword evidence="7" id="KW-1133">Transmembrane helix</keyword>
<evidence type="ECO:0000256" key="8">
    <source>
        <dbReference type="ARBA" id="ARBA00023136"/>
    </source>
</evidence>
<dbReference type="Pfam" id="PF11356">
    <property type="entry name" value="T2SSC"/>
    <property type="match status" value="1"/>
</dbReference>
<dbReference type="EMBL" id="JACMYG010000001">
    <property type="protein sequence ID" value="MBC2688498.1"/>
    <property type="molecule type" value="Genomic_DNA"/>
</dbReference>
<evidence type="ECO:0000256" key="5">
    <source>
        <dbReference type="ARBA" id="ARBA00022692"/>
    </source>
</evidence>
<gene>
    <name evidence="10" type="ORF">H7995_01650</name>
</gene>
<keyword evidence="3" id="KW-1003">Cell membrane</keyword>
<evidence type="ECO:0000256" key="3">
    <source>
        <dbReference type="ARBA" id="ARBA00022475"/>
    </source>
</evidence>
<keyword evidence="4" id="KW-0997">Cell inner membrane</keyword>
<evidence type="ECO:0000313" key="11">
    <source>
        <dbReference type="Proteomes" id="UP000526003"/>
    </source>
</evidence>
<feature type="domain" description="Type II secretion system protein GspC N-terminal" evidence="9">
    <location>
        <begin position="83"/>
        <end position="143"/>
    </location>
</feature>
<evidence type="ECO:0000256" key="1">
    <source>
        <dbReference type="ARBA" id="ARBA00004533"/>
    </source>
</evidence>
<evidence type="ECO:0000256" key="7">
    <source>
        <dbReference type="ARBA" id="ARBA00022989"/>
    </source>
</evidence>
<proteinExistence type="predicted"/>
<evidence type="ECO:0000256" key="4">
    <source>
        <dbReference type="ARBA" id="ARBA00022519"/>
    </source>
</evidence>
<evidence type="ECO:0000313" key="10">
    <source>
        <dbReference type="EMBL" id="MBC2688498.1"/>
    </source>
</evidence>
<dbReference type="RefSeq" id="WP_166592086.1">
    <property type="nucleotide sequence ID" value="NZ_CP130043.1"/>
</dbReference>
<reference evidence="10 11" key="1">
    <citation type="submission" date="2020-08" db="EMBL/GenBank/DDBJ databases">
        <title>Pseudomonas sp. nov.</title>
        <authorList>
            <person name="Gieschler S."/>
            <person name="Fiedler G."/>
            <person name="Brinks E."/>
            <person name="Boehnlein C."/>
            <person name="Franz C.M.A.P."/>
            <person name="Kabisch J."/>
        </authorList>
    </citation>
    <scope>NUCLEOTIDE SEQUENCE [LARGE SCALE GENOMIC DNA]</scope>
    <source>
        <strain evidence="10 11">MBT-1</strain>
    </source>
</reference>
<evidence type="ECO:0000256" key="6">
    <source>
        <dbReference type="ARBA" id="ARBA00022927"/>
    </source>
</evidence>
<dbReference type="Proteomes" id="UP000526003">
    <property type="component" value="Unassembled WGS sequence"/>
</dbReference>
<dbReference type="GO" id="GO:0005886">
    <property type="term" value="C:plasma membrane"/>
    <property type="evidence" value="ECO:0007669"/>
    <property type="project" value="UniProtKB-SubCell"/>
</dbReference>
<comment type="subcellular location">
    <subcellularLocation>
        <location evidence="1">Cell inner membrane</location>
    </subcellularLocation>
</comment>
<keyword evidence="2" id="KW-0813">Transport</keyword>
<keyword evidence="8" id="KW-0472">Membrane</keyword>
<comment type="caution">
    <text evidence="10">The sequence shown here is derived from an EMBL/GenBank/DDBJ whole genome shotgun (WGS) entry which is preliminary data.</text>
</comment>
<dbReference type="Gene3D" id="2.30.30.830">
    <property type="match status" value="1"/>
</dbReference>
<organism evidence="10 11">
    <name type="scientific">Pseudomonas kielensis</name>
    <dbReference type="NCBI Taxonomy" id="2762577"/>
    <lineage>
        <taxon>Bacteria</taxon>
        <taxon>Pseudomonadati</taxon>
        <taxon>Pseudomonadota</taxon>
        <taxon>Gammaproteobacteria</taxon>
        <taxon>Pseudomonadales</taxon>
        <taxon>Pseudomonadaceae</taxon>
        <taxon>Pseudomonas</taxon>
    </lineage>
</organism>
<dbReference type="AlphaFoldDB" id="A0A7X1GBM2"/>
<name>A0A7X1GBM2_9PSED</name>
<sequence>MSLAVFISRWPELLASVLWILPLGYGVYLFDNEVRTRDHLLARSVLPAAPAQQALPAIEFNPEAIATVLGLAEHAANVRSAEPLTLRASFVSSAGISRALLAGADGERLYQVGESLPGGSVLRRVEVSRVVLWRKGREEVLTLQPAIELRVLTLNPTTPRPAPPLLHLRPSADLPPSP</sequence>
<dbReference type="GO" id="GO:0015031">
    <property type="term" value="P:protein transport"/>
    <property type="evidence" value="ECO:0007669"/>
    <property type="project" value="UniProtKB-KW"/>
</dbReference>
<protein>
    <submittedName>
        <fullName evidence="10">Protein XcpP</fullName>
    </submittedName>
</protein>
<dbReference type="InterPro" id="IPR024961">
    <property type="entry name" value="T2SS_GspC_N"/>
</dbReference>